<dbReference type="Pfam" id="PF05257">
    <property type="entry name" value="CHAP"/>
    <property type="match status" value="1"/>
</dbReference>
<keyword evidence="4" id="KW-1185">Reference proteome</keyword>
<evidence type="ECO:0000313" key="4">
    <source>
        <dbReference type="Proteomes" id="UP001589568"/>
    </source>
</evidence>
<comment type="caution">
    <text evidence="3">The sequence shown here is derived from an EMBL/GenBank/DDBJ whole genome shotgun (WGS) entry which is preliminary data.</text>
</comment>
<dbReference type="Gene3D" id="3.90.1720.10">
    <property type="entry name" value="endopeptidase domain like (from Nostoc punctiforme)"/>
    <property type="match status" value="1"/>
</dbReference>
<feature type="signal peptide" evidence="1">
    <location>
        <begin position="1"/>
        <end position="36"/>
    </location>
</feature>
<evidence type="ECO:0000256" key="1">
    <source>
        <dbReference type="SAM" id="SignalP"/>
    </source>
</evidence>
<proteinExistence type="predicted"/>
<reference evidence="3 4" key="1">
    <citation type="submission" date="2024-09" db="EMBL/GenBank/DDBJ databases">
        <authorList>
            <person name="Sun Q."/>
            <person name="Mori K."/>
        </authorList>
    </citation>
    <scope>NUCLEOTIDE SEQUENCE [LARGE SCALE GENOMIC DNA]</scope>
    <source>
        <strain evidence="3 4">JCM 3324</strain>
    </source>
</reference>
<keyword evidence="1" id="KW-0732">Signal</keyword>
<accession>A0ABV5NJF1</accession>
<feature type="chain" id="PRO_5046319272" evidence="1">
    <location>
        <begin position="37"/>
        <end position="232"/>
    </location>
</feature>
<name>A0ABV5NJF1_9ACTN</name>
<organism evidence="3 4">
    <name type="scientific">Nonomuraea salmonea</name>
    <dbReference type="NCBI Taxonomy" id="46181"/>
    <lineage>
        <taxon>Bacteria</taxon>
        <taxon>Bacillati</taxon>
        <taxon>Actinomycetota</taxon>
        <taxon>Actinomycetes</taxon>
        <taxon>Streptosporangiales</taxon>
        <taxon>Streptosporangiaceae</taxon>
        <taxon>Nonomuraea</taxon>
    </lineage>
</organism>
<dbReference type="Proteomes" id="UP001589568">
    <property type="component" value="Unassembled WGS sequence"/>
</dbReference>
<feature type="domain" description="Peptidase C51" evidence="2">
    <location>
        <begin position="122"/>
        <end position="206"/>
    </location>
</feature>
<dbReference type="InterPro" id="IPR007921">
    <property type="entry name" value="CHAP_dom"/>
</dbReference>
<evidence type="ECO:0000259" key="2">
    <source>
        <dbReference type="Pfam" id="PF05257"/>
    </source>
</evidence>
<evidence type="ECO:0000313" key="3">
    <source>
        <dbReference type="EMBL" id="MFB9470426.1"/>
    </source>
</evidence>
<sequence length="232" mass="24253">MAKHRLTAVSKSTIARAVLGAGVLASAFGVPAAAHADTSTAVAAATAAKHPATALAAHKASERDETKITATADQVLAVARAQVGVSENASGGGTKFQQWYANSQRAAETVARDGGSRAAYLNAAWCSMFVSWVGEQTGARPQVGWDAWTVAHAKWFAANQRFGHEAKPGAVVFFSWKGGKSLSDIQHVGFVVKDNHDGTISTIEGNTGNGKVEERVRPKSQVVGYGYPEYAG</sequence>
<protein>
    <submittedName>
        <fullName evidence="3">CHAP domain-containing protein</fullName>
    </submittedName>
</protein>
<dbReference type="EMBL" id="JBHMCF010000011">
    <property type="protein sequence ID" value="MFB9470426.1"/>
    <property type="molecule type" value="Genomic_DNA"/>
</dbReference>
<gene>
    <name evidence="3" type="ORF">ACFFR3_12975</name>
</gene>
<dbReference type="RefSeq" id="WP_345402194.1">
    <property type="nucleotide sequence ID" value="NZ_BAAAXS010000001.1"/>
</dbReference>